<accession>A0A4Q2RRY8</accession>
<dbReference type="EMBL" id="SDWS01000005">
    <property type="protein sequence ID" value="RYB90073.1"/>
    <property type="molecule type" value="Genomic_DNA"/>
</dbReference>
<organism evidence="1 2">
    <name type="scientific">Nocardioides glacieisoli</name>
    <dbReference type="NCBI Taxonomy" id="1168730"/>
    <lineage>
        <taxon>Bacteria</taxon>
        <taxon>Bacillati</taxon>
        <taxon>Actinomycetota</taxon>
        <taxon>Actinomycetes</taxon>
        <taxon>Propionibacteriales</taxon>
        <taxon>Nocardioidaceae</taxon>
        <taxon>Nocardioides</taxon>
    </lineage>
</organism>
<name>A0A4Q2RRY8_9ACTN</name>
<evidence type="ECO:0000313" key="1">
    <source>
        <dbReference type="EMBL" id="RYB90073.1"/>
    </source>
</evidence>
<keyword evidence="2" id="KW-1185">Reference proteome</keyword>
<reference evidence="1 2" key="1">
    <citation type="submission" date="2019-01" db="EMBL/GenBank/DDBJ databases">
        <title>Novel species of Nocardioides.</title>
        <authorList>
            <person name="Liu Q."/>
            <person name="Xin Y.-H."/>
        </authorList>
    </citation>
    <scope>NUCLEOTIDE SEQUENCE [LARGE SCALE GENOMIC DNA]</scope>
    <source>
        <strain evidence="1 2">HLT3-15</strain>
    </source>
</reference>
<evidence type="ECO:0000313" key="2">
    <source>
        <dbReference type="Proteomes" id="UP000291838"/>
    </source>
</evidence>
<protein>
    <submittedName>
        <fullName evidence="1">Uncharacterized protein</fullName>
    </submittedName>
</protein>
<dbReference type="RefSeq" id="WP_129475801.1">
    <property type="nucleotide sequence ID" value="NZ_SDWS01000005.1"/>
</dbReference>
<dbReference type="Proteomes" id="UP000291838">
    <property type="component" value="Unassembled WGS sequence"/>
</dbReference>
<gene>
    <name evidence="1" type="ORF">EUA06_11740</name>
</gene>
<comment type="caution">
    <text evidence="1">The sequence shown here is derived from an EMBL/GenBank/DDBJ whole genome shotgun (WGS) entry which is preliminary data.</text>
</comment>
<dbReference type="OrthoDB" id="9823757at2"/>
<sequence length="316" mass="35183">MDYTSVPTPLTVSIDHVRNANGDAVLDPWNLEYFEATTPQYPGLSSRSPDMADAAAELMRQVFYAQPLAEAVIDALRNAGHTADVIAAWDKETRLIPDRDYRNVAETALSTLDSYTNAGVPALTACAMFAFLDPVQAGQVHAAGCTPHDVRAYAEMSESQKWYQDEFDILPWLFAGLPFERGERYVDHCTVEEAIAWEGVAARHEIPDGDLHWVLRLGLTREAVTSGFPVQRAAFYFRNGVSGESAVAWERVLSEFDVDDSDLRDILRARFEPDRLRERAEPGVDGVRGLAEAARMLLALTAPHLSTDLWRDEPPF</sequence>
<proteinExistence type="predicted"/>
<dbReference type="AlphaFoldDB" id="A0A4Q2RRY8"/>